<proteinExistence type="predicted"/>
<feature type="transmembrane region" description="Helical" evidence="2">
    <location>
        <begin position="140"/>
        <end position="160"/>
    </location>
</feature>
<feature type="transmembrane region" description="Helical" evidence="2">
    <location>
        <begin position="113"/>
        <end position="134"/>
    </location>
</feature>
<comment type="subcellular location">
    <subcellularLocation>
        <location evidence="1">Cell membrane</location>
        <topology evidence="1">Multi-pass membrane protein</topology>
    </subcellularLocation>
    <text evidence="1">Localizes to the sporulation septum and to the second division site within the mother cell. Before the start of engulfment localizes to the septal midpoint, then spreads throughout the septum prior to becoming enriched at the leading edge of the engulfing membrane, where it remains until the completion of membrane migration. Some remain partially trapped at the septum during engulfment and upon completion of engulfment become dispersed in the outer forespore membrane. Localization of the MPD complex to the septal membrane is dependent on SpoIIB.</text>
</comment>
<accession>A0A942TDM5</accession>
<dbReference type="EMBL" id="JAGYPG010000001">
    <property type="protein sequence ID" value="MBS4194562.1"/>
    <property type="molecule type" value="Genomic_DNA"/>
</dbReference>
<dbReference type="RefSeq" id="WP_213123733.1">
    <property type="nucleotide sequence ID" value="NZ_JAGYPG010000001.1"/>
</dbReference>
<evidence type="ECO:0000256" key="1">
    <source>
        <dbReference type="PIRNR" id="PIRNR038973"/>
    </source>
</evidence>
<evidence type="ECO:0000256" key="2">
    <source>
        <dbReference type="SAM" id="Phobius"/>
    </source>
</evidence>
<name>A0A942TDM5_9BACI</name>
<organism evidence="3 4">
    <name type="scientific">Lederbergia citri</name>
    <dbReference type="NCBI Taxonomy" id="2833580"/>
    <lineage>
        <taxon>Bacteria</taxon>
        <taxon>Bacillati</taxon>
        <taxon>Bacillota</taxon>
        <taxon>Bacilli</taxon>
        <taxon>Bacillales</taxon>
        <taxon>Bacillaceae</taxon>
        <taxon>Lederbergia</taxon>
    </lineage>
</organism>
<keyword evidence="2" id="KW-1133">Transmembrane helix</keyword>
<keyword evidence="1 2" id="KW-0472">Membrane</keyword>
<sequence>MRNRLSTNIISRHFQEHSSIYTFIMVLFLMGVIFGSIFVNSLSLNQKEDLFYYLNQFFGQVGEGEMVPPEELLKMSFWHNVKFAGLIWLLGISIIGFPLIFILIFIKGIVVGFSVGFLVNQMGWNGLLLAFSSLLPQNLFIIPVFVFISVCSIALSIKLIKKIFIRQALPFHLMPVFTRYFISYIAAIAFITVAASLEAYVSPVLMKSIIVSLTK</sequence>
<feature type="transmembrane region" description="Helical" evidence="2">
    <location>
        <begin position="83"/>
        <end position="106"/>
    </location>
</feature>
<dbReference type="Proteomes" id="UP000681414">
    <property type="component" value="Unassembled WGS sequence"/>
</dbReference>
<keyword evidence="1 2" id="KW-0812">Transmembrane</keyword>
<feature type="transmembrane region" description="Helical" evidence="2">
    <location>
        <begin position="181"/>
        <end position="201"/>
    </location>
</feature>
<dbReference type="InterPro" id="IPR002798">
    <property type="entry name" value="SpoIIM-like"/>
</dbReference>
<evidence type="ECO:0000313" key="3">
    <source>
        <dbReference type="EMBL" id="MBS4194562.1"/>
    </source>
</evidence>
<dbReference type="GO" id="GO:0005886">
    <property type="term" value="C:plasma membrane"/>
    <property type="evidence" value="ECO:0007669"/>
    <property type="project" value="UniProtKB-SubCell"/>
</dbReference>
<dbReference type="InterPro" id="IPR014196">
    <property type="entry name" value="SpoIIM"/>
</dbReference>
<comment type="subunit">
    <text evidence="1">Component of the MPD complex composed of SpoIIM, SpoIIP and SpoIID.</text>
</comment>
<dbReference type="NCBIfam" id="TIGR02831">
    <property type="entry name" value="spo_II_M"/>
    <property type="match status" value="1"/>
</dbReference>
<comment type="function">
    <text evidence="1">Required for complete septum migration and engulfment of the forespore compartment during sporulation. Required for stabilizing and recruiting of SpoIIP to the septal membrane.</text>
</comment>
<comment type="caution">
    <text evidence="3">The sequence shown here is derived from an EMBL/GenBank/DDBJ whole genome shotgun (WGS) entry which is preliminary data.</text>
</comment>
<keyword evidence="1" id="KW-1003">Cell membrane</keyword>
<reference evidence="3 4" key="1">
    <citation type="submission" date="2021-05" db="EMBL/GenBank/DDBJ databases">
        <title>Novel Bacillus species.</title>
        <authorList>
            <person name="Liu G."/>
        </authorList>
    </citation>
    <scope>NUCLEOTIDE SEQUENCE [LARGE SCALE GENOMIC DNA]</scope>
    <source>
        <strain evidence="4">FJAT-49780</strain>
    </source>
</reference>
<evidence type="ECO:0000313" key="4">
    <source>
        <dbReference type="Proteomes" id="UP000681414"/>
    </source>
</evidence>
<keyword evidence="4" id="KW-1185">Reference proteome</keyword>
<dbReference type="AlphaFoldDB" id="A0A942TDM5"/>
<feature type="transmembrane region" description="Helical" evidence="2">
    <location>
        <begin position="20"/>
        <end position="39"/>
    </location>
</feature>
<dbReference type="PIRSF" id="PIRSF038973">
    <property type="entry name" value="SpoIIM"/>
    <property type="match status" value="1"/>
</dbReference>
<protein>
    <recommendedName>
        <fullName evidence="1">Stage II sporulation protein M</fullName>
    </recommendedName>
</protein>
<gene>
    <name evidence="3" type="primary">spoIIM</name>
    <name evidence="3" type="ORF">KHA97_05680</name>
</gene>
<dbReference type="Pfam" id="PF01944">
    <property type="entry name" value="SpoIIM"/>
    <property type="match status" value="1"/>
</dbReference>
<dbReference type="GO" id="GO:0030435">
    <property type="term" value="P:sporulation resulting in formation of a cellular spore"/>
    <property type="evidence" value="ECO:0007669"/>
    <property type="project" value="UniProtKB-KW"/>
</dbReference>
<keyword evidence="1" id="KW-0749">Sporulation</keyword>